<proteinExistence type="predicted"/>
<sequence length="397" mass="45320">MYKPNYGYFFILLSLALGVTACSLSDINTYNNGKTATAKVKQESTGYYPDKRTDKAKNVVSADPKPLQDEDFTISYRSHKIDKNTDIKELIHKWGYSEGYDSFNRGYISGNGTYRRWNLSYPNYEDPEIDFVVLSKIELEGEDLVDGESYLVAVSLENPKFKTKRGLKIGDTLGKVLQLYGQPSVITNGSLLYSKNGLHLNIHWDNITEKVDNIFIEYNMEKSIKQQRSADYVDEDAQPDPDLEPYTIQREQSFTTTLNGWGEVKFISTLKDEDTNDLIQAKFFLEANSGKDAENKVQYEFPEFYGNNGRMIDRIKAVSFKDLNQDGRTDIVVIADYITGVNAHGIETHPVAGIYFQKKDNTYTTLPELDKNINQTGHNRTLQNVIQYVSNQRINVQ</sequence>
<accession>A0ABU0KXG4</accession>
<name>A0ABU0KXG4_9BACL</name>
<evidence type="ECO:0008006" key="4">
    <source>
        <dbReference type="Google" id="ProtNLM"/>
    </source>
</evidence>
<comment type="caution">
    <text evidence="2">The sequence shown here is derived from an EMBL/GenBank/DDBJ whole genome shotgun (WGS) entry which is preliminary data.</text>
</comment>
<dbReference type="Proteomes" id="UP001242811">
    <property type="component" value="Unassembled WGS sequence"/>
</dbReference>
<organism evidence="2 3">
    <name type="scientific">Paenibacillus brasilensis</name>
    <dbReference type="NCBI Taxonomy" id="128574"/>
    <lineage>
        <taxon>Bacteria</taxon>
        <taxon>Bacillati</taxon>
        <taxon>Bacillota</taxon>
        <taxon>Bacilli</taxon>
        <taxon>Bacillales</taxon>
        <taxon>Paenibacillaceae</taxon>
        <taxon>Paenibacillus</taxon>
    </lineage>
</organism>
<dbReference type="EMBL" id="JAUSWA010000011">
    <property type="protein sequence ID" value="MDQ0494128.1"/>
    <property type="molecule type" value="Genomic_DNA"/>
</dbReference>
<evidence type="ECO:0000313" key="2">
    <source>
        <dbReference type="EMBL" id="MDQ0494128.1"/>
    </source>
</evidence>
<keyword evidence="3" id="KW-1185">Reference proteome</keyword>
<reference evidence="2 3" key="1">
    <citation type="submission" date="2023-07" db="EMBL/GenBank/DDBJ databases">
        <title>Genomic Encyclopedia of Type Strains, Phase IV (KMG-IV): sequencing the most valuable type-strain genomes for metagenomic binning, comparative biology and taxonomic classification.</title>
        <authorList>
            <person name="Goeker M."/>
        </authorList>
    </citation>
    <scope>NUCLEOTIDE SEQUENCE [LARGE SCALE GENOMIC DNA]</scope>
    <source>
        <strain evidence="2 3">DSM 14914</strain>
    </source>
</reference>
<gene>
    <name evidence="2" type="ORF">QOZ95_002291</name>
</gene>
<evidence type="ECO:0000256" key="1">
    <source>
        <dbReference type="SAM" id="SignalP"/>
    </source>
</evidence>
<keyword evidence="1" id="KW-0732">Signal</keyword>
<protein>
    <recommendedName>
        <fullName evidence="4">Lipoprotein</fullName>
    </recommendedName>
</protein>
<feature type="signal peptide" evidence="1">
    <location>
        <begin position="1"/>
        <end position="21"/>
    </location>
</feature>
<feature type="chain" id="PRO_5045566503" description="Lipoprotein" evidence="1">
    <location>
        <begin position="22"/>
        <end position="397"/>
    </location>
</feature>
<evidence type="ECO:0000313" key="3">
    <source>
        <dbReference type="Proteomes" id="UP001242811"/>
    </source>
</evidence>
<dbReference type="PROSITE" id="PS51257">
    <property type="entry name" value="PROKAR_LIPOPROTEIN"/>
    <property type="match status" value="1"/>
</dbReference>
<dbReference type="RefSeq" id="WP_152379774.1">
    <property type="nucleotide sequence ID" value="NZ_CP045298.1"/>
</dbReference>